<evidence type="ECO:0000313" key="3">
    <source>
        <dbReference type="Proteomes" id="UP000011116"/>
    </source>
</evidence>
<reference evidence="2" key="2">
    <citation type="submission" date="2020-10" db="EMBL/GenBank/DDBJ databases">
        <authorList>
            <person name="Scholz U."/>
            <person name="Mascher M."/>
            <person name="Fiebig A."/>
        </authorList>
    </citation>
    <scope>NUCLEOTIDE SEQUENCE [LARGE SCALE GENOMIC DNA]</scope>
    <source>
        <strain evidence="2">cv. Morex</strain>
    </source>
</reference>
<dbReference type="InterPro" id="IPR056671">
    <property type="entry name" value="DUF7769"/>
</dbReference>
<organism evidence="2 3">
    <name type="scientific">Hordeum vulgare subsp. vulgare</name>
    <name type="common">Domesticated barley</name>
    <dbReference type="NCBI Taxonomy" id="112509"/>
    <lineage>
        <taxon>Eukaryota</taxon>
        <taxon>Viridiplantae</taxon>
        <taxon>Streptophyta</taxon>
        <taxon>Embryophyta</taxon>
        <taxon>Tracheophyta</taxon>
        <taxon>Spermatophyta</taxon>
        <taxon>Magnoliopsida</taxon>
        <taxon>Liliopsida</taxon>
        <taxon>Poales</taxon>
        <taxon>Poaceae</taxon>
        <taxon>BOP clade</taxon>
        <taxon>Pooideae</taxon>
        <taxon>Triticodae</taxon>
        <taxon>Triticeae</taxon>
        <taxon>Hordeinae</taxon>
        <taxon>Hordeum</taxon>
    </lineage>
</organism>
<keyword evidence="3" id="KW-1185">Reference proteome</keyword>
<reference evidence="3" key="1">
    <citation type="journal article" date="2012" name="Nature">
        <title>A physical, genetic and functional sequence assembly of the barley genome.</title>
        <authorList>
            <consortium name="The International Barley Genome Sequencing Consortium"/>
            <person name="Mayer K.F."/>
            <person name="Waugh R."/>
            <person name="Brown J.W."/>
            <person name="Schulman A."/>
            <person name="Langridge P."/>
            <person name="Platzer M."/>
            <person name="Fincher G.B."/>
            <person name="Muehlbauer G.J."/>
            <person name="Sato K."/>
            <person name="Close T.J."/>
            <person name="Wise R.P."/>
            <person name="Stein N."/>
        </authorList>
    </citation>
    <scope>NUCLEOTIDE SEQUENCE [LARGE SCALE GENOMIC DNA]</scope>
    <source>
        <strain evidence="3">cv. Morex</strain>
    </source>
</reference>
<dbReference type="InterPro" id="IPR036397">
    <property type="entry name" value="RNaseH_sf"/>
</dbReference>
<sequence length="274" mass="31449">MSLETLHKSRGGRFKRSDKKEVVALFGAHVRVIQRIWETAMIQKGLGQEVDVSNKRKGNCGRKPYDDILSLIPTIPLNKRSTIRSLAKALGVSPTTLYKKFKLKKIRRHSNSVKPLLTEKHKRDRVEFCLSMLDEATLGDVSPSFRSMHNIVHIDEKWFCMTKKKRNYYLLPDEEDPERPVKNSIGKVMFLTAVARPRFDEDGNMTFSGKIGVWPFVRVTAAAKRSKNREKGTLETKSIIVTREVMREYIIQKVVPAIQALWPQDDAGQPIFIQ</sequence>
<evidence type="ECO:0000259" key="1">
    <source>
        <dbReference type="Pfam" id="PF24964"/>
    </source>
</evidence>
<dbReference type="EnsemblPlants" id="HORVU.MOREX.r3.5HG0511200.1">
    <property type="protein sequence ID" value="HORVU.MOREX.r3.5HG0511200.1"/>
    <property type="gene ID" value="HORVU.MOREX.r3.5HG0511200"/>
</dbReference>
<dbReference type="Gene3D" id="3.30.420.10">
    <property type="entry name" value="Ribonuclease H-like superfamily/Ribonuclease H"/>
    <property type="match status" value="1"/>
</dbReference>
<dbReference type="GO" id="GO:0003676">
    <property type="term" value="F:nucleic acid binding"/>
    <property type="evidence" value="ECO:0007669"/>
    <property type="project" value="InterPro"/>
</dbReference>
<reference evidence="2" key="3">
    <citation type="submission" date="2022-01" db="UniProtKB">
        <authorList>
            <consortium name="EnsemblPlants"/>
        </authorList>
    </citation>
    <scope>IDENTIFICATION</scope>
    <source>
        <strain evidence="2">subsp. vulgare</strain>
    </source>
</reference>
<dbReference type="Gramene" id="HORVU.MOREX.r3.5HG0511200.1">
    <property type="protein sequence ID" value="HORVU.MOREX.r3.5HG0511200.1"/>
    <property type="gene ID" value="HORVU.MOREX.r3.5HG0511200"/>
</dbReference>
<name>A0A8I6XKP1_HORVV</name>
<accession>A0A8I6XKP1</accession>
<proteinExistence type="predicted"/>
<dbReference type="PANTHER" id="PTHR47169:SF2">
    <property type="entry name" value="OS01G0541250 PROTEIN"/>
    <property type="match status" value="1"/>
</dbReference>
<evidence type="ECO:0000313" key="2">
    <source>
        <dbReference type="EnsemblPlants" id="HORVU.MOREX.r3.5HG0511200.1"/>
    </source>
</evidence>
<feature type="domain" description="DUF7769" evidence="1">
    <location>
        <begin position="6"/>
        <end position="42"/>
    </location>
</feature>
<dbReference type="AlphaFoldDB" id="A0A8I6XKP1"/>
<dbReference type="Proteomes" id="UP000011116">
    <property type="component" value="Chromosome 5H"/>
</dbReference>
<protein>
    <recommendedName>
        <fullName evidence="1">DUF7769 domain-containing protein</fullName>
    </recommendedName>
</protein>
<dbReference type="PANTHER" id="PTHR47169">
    <property type="entry name" value="OS01G0541250 PROTEIN"/>
    <property type="match status" value="1"/>
</dbReference>
<dbReference type="Pfam" id="PF24964">
    <property type="entry name" value="DUF7769"/>
    <property type="match status" value="1"/>
</dbReference>